<organism evidence="3 4">
    <name type="scientific">Povalibacter uvarum</name>
    <dbReference type="NCBI Taxonomy" id="732238"/>
    <lineage>
        <taxon>Bacteria</taxon>
        <taxon>Pseudomonadati</taxon>
        <taxon>Pseudomonadota</taxon>
        <taxon>Gammaproteobacteria</taxon>
        <taxon>Steroidobacterales</taxon>
        <taxon>Steroidobacteraceae</taxon>
        <taxon>Povalibacter</taxon>
    </lineage>
</organism>
<evidence type="ECO:0000256" key="1">
    <source>
        <dbReference type="SAM" id="SignalP"/>
    </source>
</evidence>
<dbReference type="Proteomes" id="UP000588068">
    <property type="component" value="Unassembled WGS sequence"/>
</dbReference>
<dbReference type="Gene3D" id="3.30.160.670">
    <property type="match status" value="1"/>
</dbReference>
<accession>A0A841HI34</accession>
<dbReference type="PROSITE" id="PS51257">
    <property type="entry name" value="PROKAR_LIPOPROTEIN"/>
    <property type="match status" value="1"/>
</dbReference>
<comment type="caution">
    <text evidence="3">The sequence shown here is derived from an EMBL/GenBank/DDBJ whole genome shotgun (WGS) entry which is preliminary data.</text>
</comment>
<dbReference type="AlphaFoldDB" id="A0A841HI34"/>
<dbReference type="Pfam" id="PF13590">
    <property type="entry name" value="DUF4136"/>
    <property type="match status" value="1"/>
</dbReference>
<sequence>MHPFSLRSSTMLLIAAMAAGCASTAPAPVRVDTIEGALPACQTFTWNPVPTGDAASLTDQRVRNVVMQTLESKGYTQAADKGDCRIAYSLRTHEVAQPKPRVGVGMGGGSGGTVGGVGISLPIGKKPKAVNGTFTLDVIDSNKNAQVWSGSIDAGFDSADLSDAEAKAAVEQILAKYPDRK</sequence>
<keyword evidence="4" id="KW-1185">Reference proteome</keyword>
<feature type="signal peptide" evidence="1">
    <location>
        <begin position="1"/>
        <end position="27"/>
    </location>
</feature>
<name>A0A841HI34_9GAMM</name>
<evidence type="ECO:0000313" key="4">
    <source>
        <dbReference type="Proteomes" id="UP000588068"/>
    </source>
</evidence>
<feature type="chain" id="PRO_5032282283" description="DUF4136 domain-containing protein" evidence="1">
    <location>
        <begin position="28"/>
        <end position="181"/>
    </location>
</feature>
<dbReference type="InterPro" id="IPR025411">
    <property type="entry name" value="DUF4136"/>
</dbReference>
<proteinExistence type="predicted"/>
<protein>
    <recommendedName>
        <fullName evidence="2">DUF4136 domain-containing protein</fullName>
    </recommendedName>
</protein>
<reference evidence="3 4" key="1">
    <citation type="submission" date="2020-08" db="EMBL/GenBank/DDBJ databases">
        <title>Genomic Encyclopedia of Type Strains, Phase IV (KMG-IV): sequencing the most valuable type-strain genomes for metagenomic binning, comparative biology and taxonomic classification.</title>
        <authorList>
            <person name="Goeker M."/>
        </authorList>
    </citation>
    <scope>NUCLEOTIDE SEQUENCE [LARGE SCALE GENOMIC DNA]</scope>
    <source>
        <strain evidence="3 4">DSM 26723</strain>
    </source>
</reference>
<evidence type="ECO:0000313" key="3">
    <source>
        <dbReference type="EMBL" id="MBB6092657.1"/>
    </source>
</evidence>
<keyword evidence="1" id="KW-0732">Signal</keyword>
<feature type="domain" description="DUF4136" evidence="2">
    <location>
        <begin position="40"/>
        <end position="178"/>
    </location>
</feature>
<dbReference type="RefSeq" id="WP_184330444.1">
    <property type="nucleotide sequence ID" value="NZ_JACHHZ010000002.1"/>
</dbReference>
<dbReference type="EMBL" id="JACHHZ010000002">
    <property type="protein sequence ID" value="MBB6092657.1"/>
    <property type="molecule type" value="Genomic_DNA"/>
</dbReference>
<evidence type="ECO:0000259" key="2">
    <source>
        <dbReference type="Pfam" id="PF13590"/>
    </source>
</evidence>
<gene>
    <name evidence="3" type="ORF">HNQ60_001535</name>
</gene>